<dbReference type="Pfam" id="PF00294">
    <property type="entry name" value="PfkB"/>
    <property type="match status" value="1"/>
</dbReference>
<dbReference type="AlphaFoldDB" id="A0A939T7V8"/>
<proteinExistence type="inferred from homology"/>
<organism evidence="8 9">
    <name type="scientific">Actinomadura barringtoniae</name>
    <dbReference type="NCBI Taxonomy" id="1427535"/>
    <lineage>
        <taxon>Bacteria</taxon>
        <taxon>Bacillati</taxon>
        <taxon>Actinomycetota</taxon>
        <taxon>Actinomycetes</taxon>
        <taxon>Streptosporangiales</taxon>
        <taxon>Thermomonosporaceae</taxon>
        <taxon>Actinomadura</taxon>
    </lineage>
</organism>
<dbReference type="GO" id="GO:0008865">
    <property type="term" value="F:fructokinase activity"/>
    <property type="evidence" value="ECO:0007669"/>
    <property type="project" value="UniProtKB-ARBA"/>
</dbReference>
<dbReference type="PRINTS" id="PR00990">
    <property type="entry name" value="RIBOKINASE"/>
</dbReference>
<keyword evidence="2 6" id="KW-0808">Transferase</keyword>
<dbReference type="RefSeq" id="WP_208260462.1">
    <property type="nucleotide sequence ID" value="NZ_JAGEOJ010000016.1"/>
</dbReference>
<protein>
    <submittedName>
        <fullName evidence="8">Carbohydrate kinase</fullName>
    </submittedName>
</protein>
<dbReference type="CDD" id="cd01167">
    <property type="entry name" value="bac_FRK"/>
    <property type="match status" value="1"/>
</dbReference>
<dbReference type="EMBL" id="JAGEOJ010000016">
    <property type="protein sequence ID" value="MBO2452439.1"/>
    <property type="molecule type" value="Genomic_DNA"/>
</dbReference>
<evidence type="ECO:0000256" key="5">
    <source>
        <dbReference type="ARBA" id="ARBA00022840"/>
    </source>
</evidence>
<dbReference type="Gene3D" id="3.40.1190.20">
    <property type="match status" value="1"/>
</dbReference>
<comment type="similarity">
    <text evidence="1 6">Belongs to the carbohydrate kinase PfkB family.</text>
</comment>
<dbReference type="InterPro" id="IPR050306">
    <property type="entry name" value="PfkB_Carbo_kinase"/>
</dbReference>
<evidence type="ECO:0000313" key="8">
    <source>
        <dbReference type="EMBL" id="MBO2452439.1"/>
    </source>
</evidence>
<name>A0A939T7V8_9ACTN</name>
<comment type="caution">
    <text evidence="8">The sequence shown here is derived from an EMBL/GenBank/DDBJ whole genome shotgun (WGS) entry which is preliminary data.</text>
</comment>
<keyword evidence="4 6" id="KW-0418">Kinase</keyword>
<reference evidence="8" key="1">
    <citation type="submission" date="2021-03" db="EMBL/GenBank/DDBJ databases">
        <authorList>
            <person name="Kanchanasin P."/>
            <person name="Saeng-In P."/>
            <person name="Phongsopitanun W."/>
            <person name="Yuki M."/>
            <person name="Kudo T."/>
            <person name="Ohkuma M."/>
            <person name="Tanasupawat S."/>
        </authorList>
    </citation>
    <scope>NUCLEOTIDE SEQUENCE</scope>
    <source>
        <strain evidence="8">GKU 128</strain>
    </source>
</reference>
<dbReference type="InterPro" id="IPR029056">
    <property type="entry name" value="Ribokinase-like"/>
</dbReference>
<dbReference type="GO" id="GO:0005524">
    <property type="term" value="F:ATP binding"/>
    <property type="evidence" value="ECO:0007669"/>
    <property type="project" value="UniProtKB-KW"/>
</dbReference>
<dbReference type="SUPFAM" id="SSF53613">
    <property type="entry name" value="Ribokinase-like"/>
    <property type="match status" value="1"/>
</dbReference>
<accession>A0A939T7V8</accession>
<keyword evidence="3" id="KW-0547">Nucleotide-binding</keyword>
<sequence length="317" mass="33637">MTEIAVIGEAVADAFLPGDPDAGDALRMEVRPGGGPANTAVALARLGTSAQFLGRLGHGPFGRLLRRHLLASGVELNVVDAPEEATLAVAAIDRSGQAAYEFYARGTGDWQWTRDELLEREPRVGAVHTGSLALVMEPGGPLIEEMLERLRGQTTISIDPNVRPGIVRSEVYRERLARWTRLADIIRLSEDDLAVLAPRAPVAEICDAWHADGVRLVVITRGGDGALASLDGQRVEVPAVAVKAVDTVGAGDAFMAGLLHWLNRQDALGLALTIDDVRTALTFASHIAAETCRVPGADPPWADALSPRALDLLSAGH</sequence>
<dbReference type="InterPro" id="IPR002173">
    <property type="entry name" value="Carboh/pur_kinase_PfkB_CS"/>
</dbReference>
<gene>
    <name evidence="8" type="ORF">J4573_35485</name>
</gene>
<dbReference type="PANTHER" id="PTHR43085:SF1">
    <property type="entry name" value="PSEUDOURIDINE KINASE-RELATED"/>
    <property type="match status" value="1"/>
</dbReference>
<evidence type="ECO:0000313" key="9">
    <source>
        <dbReference type="Proteomes" id="UP000669179"/>
    </source>
</evidence>
<dbReference type="InterPro" id="IPR011611">
    <property type="entry name" value="PfkB_dom"/>
</dbReference>
<evidence type="ECO:0000256" key="3">
    <source>
        <dbReference type="ARBA" id="ARBA00022741"/>
    </source>
</evidence>
<evidence type="ECO:0000256" key="2">
    <source>
        <dbReference type="ARBA" id="ARBA00022679"/>
    </source>
</evidence>
<dbReference type="Proteomes" id="UP000669179">
    <property type="component" value="Unassembled WGS sequence"/>
</dbReference>
<dbReference type="PROSITE" id="PS00583">
    <property type="entry name" value="PFKB_KINASES_1"/>
    <property type="match status" value="1"/>
</dbReference>
<evidence type="ECO:0000256" key="6">
    <source>
        <dbReference type="RuleBase" id="RU003704"/>
    </source>
</evidence>
<evidence type="ECO:0000256" key="4">
    <source>
        <dbReference type="ARBA" id="ARBA00022777"/>
    </source>
</evidence>
<dbReference type="GO" id="GO:0006000">
    <property type="term" value="P:fructose metabolic process"/>
    <property type="evidence" value="ECO:0007669"/>
    <property type="project" value="UniProtKB-ARBA"/>
</dbReference>
<keyword evidence="9" id="KW-1185">Reference proteome</keyword>
<dbReference type="PROSITE" id="PS00584">
    <property type="entry name" value="PFKB_KINASES_2"/>
    <property type="match status" value="1"/>
</dbReference>
<dbReference type="PANTHER" id="PTHR43085">
    <property type="entry name" value="HEXOKINASE FAMILY MEMBER"/>
    <property type="match status" value="1"/>
</dbReference>
<feature type="domain" description="Carbohydrate kinase PfkB" evidence="7">
    <location>
        <begin position="1"/>
        <end position="300"/>
    </location>
</feature>
<evidence type="ECO:0000259" key="7">
    <source>
        <dbReference type="Pfam" id="PF00294"/>
    </source>
</evidence>
<keyword evidence="5" id="KW-0067">ATP-binding</keyword>
<dbReference type="InterPro" id="IPR002139">
    <property type="entry name" value="Ribo/fructo_kinase"/>
</dbReference>
<evidence type="ECO:0000256" key="1">
    <source>
        <dbReference type="ARBA" id="ARBA00010688"/>
    </source>
</evidence>